<feature type="disulfide bond" evidence="14">
    <location>
        <begin position="49"/>
        <end position="64"/>
    </location>
</feature>
<dbReference type="InterPro" id="IPR002172">
    <property type="entry name" value="LDrepeatLR_classA_rpt"/>
</dbReference>
<evidence type="ECO:0000256" key="3">
    <source>
        <dbReference type="ARBA" id="ARBA00022475"/>
    </source>
</evidence>
<keyword evidence="3" id="KW-1003">Cell membrane</keyword>
<name>A0A0B7AFZ3_9EUPU</name>
<keyword evidence="5" id="KW-0245">EGF-like domain</keyword>
<dbReference type="Gene3D" id="4.10.400.10">
    <property type="entry name" value="Low-density Lipoprotein Receptor"/>
    <property type="match status" value="2"/>
</dbReference>
<evidence type="ECO:0000256" key="11">
    <source>
        <dbReference type="ARBA" id="ARBA00023157"/>
    </source>
</evidence>
<keyword evidence="13" id="KW-0325">Glycoprotein</keyword>
<proteinExistence type="predicted"/>
<feature type="non-terminal residue" evidence="16">
    <location>
        <position position="112"/>
    </location>
</feature>
<evidence type="ECO:0000256" key="4">
    <source>
        <dbReference type="ARBA" id="ARBA00022525"/>
    </source>
</evidence>
<reference evidence="16" key="1">
    <citation type="submission" date="2014-12" db="EMBL/GenBank/DDBJ databases">
        <title>Insight into the proteome of Arion vulgaris.</title>
        <authorList>
            <person name="Aradska J."/>
            <person name="Bulat T."/>
            <person name="Smidak R."/>
            <person name="Sarate P."/>
            <person name="Gangsoo J."/>
            <person name="Sialana F."/>
            <person name="Bilban M."/>
            <person name="Lubec G."/>
        </authorList>
    </citation>
    <scope>NUCLEOTIDE SEQUENCE</scope>
    <source>
        <tissue evidence="16">Skin</tissue>
    </source>
</reference>
<evidence type="ECO:0000256" key="9">
    <source>
        <dbReference type="ARBA" id="ARBA00022989"/>
    </source>
</evidence>
<dbReference type="InterPro" id="IPR023415">
    <property type="entry name" value="LDLR_class-A_CS"/>
</dbReference>
<dbReference type="InterPro" id="IPR036055">
    <property type="entry name" value="LDL_receptor-like_sf"/>
</dbReference>
<keyword evidence="12" id="KW-0675">Receptor</keyword>
<dbReference type="EMBL" id="HACG01032687">
    <property type="protein sequence ID" value="CEK79552.1"/>
    <property type="molecule type" value="Transcribed_RNA"/>
</dbReference>
<evidence type="ECO:0000256" key="6">
    <source>
        <dbReference type="ARBA" id="ARBA00022583"/>
    </source>
</evidence>
<dbReference type="AlphaFoldDB" id="A0A0B7AFZ3"/>
<sequence>MRWIQLLLLFMPTVVLVLCSGTNETDTKSCDPTQFSCRNGRCISIAWKCDNDDDCSDNSDELECPSTTCAGNDFRCNNGRCIPKRWTCDDSSDCADDSDENPELCKNQTCNG</sequence>
<dbReference type="PANTHER" id="PTHR22722:SF15">
    <property type="entry name" value="LOW-DENSITY LIPOPROTEIN RECEPTOR-RELATED"/>
    <property type="match status" value="1"/>
</dbReference>
<dbReference type="PANTHER" id="PTHR22722">
    <property type="entry name" value="LOW-DENSITY LIPOPROTEIN RECEPTOR-RELATED PROTEIN 2-RELATED"/>
    <property type="match status" value="1"/>
</dbReference>
<feature type="disulfide bond" evidence="14">
    <location>
        <begin position="69"/>
        <end position="81"/>
    </location>
</feature>
<feature type="disulfide bond" evidence="14">
    <location>
        <begin position="30"/>
        <end position="42"/>
    </location>
</feature>
<evidence type="ECO:0000256" key="5">
    <source>
        <dbReference type="ARBA" id="ARBA00022536"/>
    </source>
</evidence>
<feature type="signal peptide" evidence="15">
    <location>
        <begin position="1"/>
        <end position="19"/>
    </location>
</feature>
<dbReference type="SMART" id="SM00192">
    <property type="entry name" value="LDLa"/>
    <property type="match status" value="2"/>
</dbReference>
<keyword evidence="4" id="KW-0964">Secreted</keyword>
<evidence type="ECO:0000256" key="10">
    <source>
        <dbReference type="ARBA" id="ARBA00023136"/>
    </source>
</evidence>
<comment type="caution">
    <text evidence="14">Lacks conserved residue(s) required for the propagation of feature annotation.</text>
</comment>
<dbReference type="SUPFAM" id="SSF57424">
    <property type="entry name" value="LDL receptor-like module"/>
    <property type="match status" value="2"/>
</dbReference>
<comment type="subcellular location">
    <subcellularLocation>
        <location evidence="1">Cell membrane</location>
        <topology evidence="1">Single-pass type I membrane protein</topology>
    </subcellularLocation>
    <subcellularLocation>
        <location evidence="2">Secreted</location>
    </subcellularLocation>
</comment>
<keyword evidence="10" id="KW-0472">Membrane</keyword>
<dbReference type="GO" id="GO:0042562">
    <property type="term" value="F:hormone binding"/>
    <property type="evidence" value="ECO:0007669"/>
    <property type="project" value="TreeGrafter"/>
</dbReference>
<dbReference type="GO" id="GO:0006898">
    <property type="term" value="P:receptor-mediated endocytosis"/>
    <property type="evidence" value="ECO:0007669"/>
    <property type="project" value="TreeGrafter"/>
</dbReference>
<dbReference type="GO" id="GO:0005576">
    <property type="term" value="C:extracellular region"/>
    <property type="evidence" value="ECO:0007669"/>
    <property type="project" value="UniProtKB-SubCell"/>
</dbReference>
<keyword evidence="6" id="KW-0254">Endocytosis</keyword>
<evidence type="ECO:0000313" key="16">
    <source>
        <dbReference type="EMBL" id="CEK79552.1"/>
    </source>
</evidence>
<evidence type="ECO:0000256" key="15">
    <source>
        <dbReference type="SAM" id="SignalP"/>
    </source>
</evidence>
<dbReference type="PROSITE" id="PS01209">
    <property type="entry name" value="LDLRA_1"/>
    <property type="match status" value="1"/>
</dbReference>
<dbReference type="PROSITE" id="PS50068">
    <property type="entry name" value="LDLRA_2"/>
    <property type="match status" value="2"/>
</dbReference>
<keyword evidence="7" id="KW-0812">Transmembrane</keyword>
<evidence type="ECO:0000256" key="7">
    <source>
        <dbReference type="ARBA" id="ARBA00022692"/>
    </source>
</evidence>
<keyword evidence="8" id="KW-0677">Repeat</keyword>
<dbReference type="GO" id="GO:0043235">
    <property type="term" value="C:receptor complex"/>
    <property type="evidence" value="ECO:0007669"/>
    <property type="project" value="TreeGrafter"/>
</dbReference>
<evidence type="ECO:0000256" key="13">
    <source>
        <dbReference type="ARBA" id="ARBA00023180"/>
    </source>
</evidence>
<dbReference type="InterPro" id="IPR051221">
    <property type="entry name" value="LDLR-related"/>
</dbReference>
<feature type="chain" id="PRO_5002127546" evidence="15">
    <location>
        <begin position="20"/>
        <end position="112"/>
    </location>
</feature>
<keyword evidence="15" id="KW-0732">Signal</keyword>
<protein>
    <submittedName>
        <fullName evidence="16">Uncharacterized protein</fullName>
    </submittedName>
</protein>
<evidence type="ECO:0000256" key="1">
    <source>
        <dbReference type="ARBA" id="ARBA00004251"/>
    </source>
</evidence>
<evidence type="ECO:0000256" key="12">
    <source>
        <dbReference type="ARBA" id="ARBA00023170"/>
    </source>
</evidence>
<evidence type="ECO:0000256" key="14">
    <source>
        <dbReference type="PROSITE-ProRule" id="PRU00124"/>
    </source>
</evidence>
<dbReference type="Pfam" id="PF00057">
    <property type="entry name" value="Ldl_recept_a"/>
    <property type="match status" value="2"/>
</dbReference>
<accession>A0A0B7AFZ3</accession>
<evidence type="ECO:0000256" key="8">
    <source>
        <dbReference type="ARBA" id="ARBA00022737"/>
    </source>
</evidence>
<dbReference type="FunFam" id="4.10.400.10:FF:000004">
    <property type="entry name" value="Low-density lipoprotein receptor-related protein 1"/>
    <property type="match status" value="1"/>
</dbReference>
<feature type="disulfide bond" evidence="14">
    <location>
        <begin position="76"/>
        <end position="94"/>
    </location>
</feature>
<dbReference type="PRINTS" id="PR00261">
    <property type="entry name" value="LDLRECEPTOR"/>
</dbReference>
<organism evidence="16">
    <name type="scientific">Arion vulgaris</name>
    <dbReference type="NCBI Taxonomy" id="1028688"/>
    <lineage>
        <taxon>Eukaryota</taxon>
        <taxon>Metazoa</taxon>
        <taxon>Spiralia</taxon>
        <taxon>Lophotrochozoa</taxon>
        <taxon>Mollusca</taxon>
        <taxon>Gastropoda</taxon>
        <taxon>Heterobranchia</taxon>
        <taxon>Euthyneura</taxon>
        <taxon>Panpulmonata</taxon>
        <taxon>Eupulmonata</taxon>
        <taxon>Stylommatophora</taxon>
        <taxon>Helicina</taxon>
        <taxon>Arionoidea</taxon>
        <taxon>Arionidae</taxon>
        <taxon>Arion</taxon>
    </lineage>
</organism>
<dbReference type="FunFam" id="4.10.400.10:FF:000030">
    <property type="entry name" value="Sortilin related receptor 1"/>
    <property type="match status" value="1"/>
</dbReference>
<dbReference type="GO" id="GO:0016324">
    <property type="term" value="C:apical plasma membrane"/>
    <property type="evidence" value="ECO:0007669"/>
    <property type="project" value="TreeGrafter"/>
</dbReference>
<keyword evidence="11 14" id="KW-1015">Disulfide bond</keyword>
<gene>
    <name evidence="16" type="primary">ORF116093</name>
</gene>
<feature type="disulfide bond" evidence="14">
    <location>
        <begin position="37"/>
        <end position="55"/>
    </location>
</feature>
<evidence type="ECO:0000256" key="2">
    <source>
        <dbReference type="ARBA" id="ARBA00004613"/>
    </source>
</evidence>
<keyword evidence="9" id="KW-1133">Transmembrane helix</keyword>